<evidence type="ECO:0000313" key="2">
    <source>
        <dbReference type="Proteomes" id="UP001066276"/>
    </source>
</evidence>
<protein>
    <submittedName>
        <fullName evidence="1">Uncharacterized protein</fullName>
    </submittedName>
</protein>
<dbReference type="EMBL" id="JANPWB010000005">
    <property type="protein sequence ID" value="KAJ1188960.1"/>
    <property type="molecule type" value="Genomic_DNA"/>
</dbReference>
<organism evidence="1 2">
    <name type="scientific">Pleurodeles waltl</name>
    <name type="common">Iberian ribbed newt</name>
    <dbReference type="NCBI Taxonomy" id="8319"/>
    <lineage>
        <taxon>Eukaryota</taxon>
        <taxon>Metazoa</taxon>
        <taxon>Chordata</taxon>
        <taxon>Craniata</taxon>
        <taxon>Vertebrata</taxon>
        <taxon>Euteleostomi</taxon>
        <taxon>Amphibia</taxon>
        <taxon>Batrachia</taxon>
        <taxon>Caudata</taxon>
        <taxon>Salamandroidea</taxon>
        <taxon>Salamandridae</taxon>
        <taxon>Pleurodelinae</taxon>
        <taxon>Pleurodeles</taxon>
    </lineage>
</organism>
<dbReference type="Proteomes" id="UP001066276">
    <property type="component" value="Chromosome 3_1"/>
</dbReference>
<dbReference type="AlphaFoldDB" id="A0AAV7UIT4"/>
<accession>A0AAV7UIT4</accession>
<evidence type="ECO:0000313" key="1">
    <source>
        <dbReference type="EMBL" id="KAJ1188960.1"/>
    </source>
</evidence>
<name>A0AAV7UIT4_PLEWA</name>
<proteinExistence type="predicted"/>
<gene>
    <name evidence="1" type="ORF">NDU88_005716</name>
</gene>
<comment type="caution">
    <text evidence="1">The sequence shown here is derived from an EMBL/GenBank/DDBJ whole genome shotgun (WGS) entry which is preliminary data.</text>
</comment>
<sequence length="200" mass="21371">MHTLGARQFAELRRGNAKDPTTIFRSACPPPGASRSAAAQCVRFVCTLHFIAHGSTSGQRFPVDYFSWPCTARIWSRVLPVPHSRCSQQLRQSPVQAGTHGGPLPTAAPALTSILASGRSPGCSAWISRSIQPLGRGRLLQSRSRAGGPVRPSCCCTLPAPPGVILGRVGRRVPCPVSAPQASRRWEHDPSVLEAALPTR</sequence>
<reference evidence="1" key="1">
    <citation type="journal article" date="2022" name="bioRxiv">
        <title>Sequencing and chromosome-scale assembly of the giantPleurodeles waltlgenome.</title>
        <authorList>
            <person name="Brown T."/>
            <person name="Elewa A."/>
            <person name="Iarovenko S."/>
            <person name="Subramanian E."/>
            <person name="Araus A.J."/>
            <person name="Petzold A."/>
            <person name="Susuki M."/>
            <person name="Suzuki K.-i.T."/>
            <person name="Hayashi T."/>
            <person name="Toyoda A."/>
            <person name="Oliveira C."/>
            <person name="Osipova E."/>
            <person name="Leigh N.D."/>
            <person name="Simon A."/>
            <person name="Yun M.H."/>
        </authorList>
    </citation>
    <scope>NUCLEOTIDE SEQUENCE</scope>
    <source>
        <strain evidence="1">20211129_DDA</strain>
        <tissue evidence="1">Liver</tissue>
    </source>
</reference>
<keyword evidence="2" id="KW-1185">Reference proteome</keyword>